<keyword evidence="2" id="KW-1185">Reference proteome</keyword>
<dbReference type="Proteomes" id="UP000821865">
    <property type="component" value="Chromosome 3"/>
</dbReference>
<accession>A0ACB8D7E9</accession>
<dbReference type="EMBL" id="CM023472">
    <property type="protein sequence ID" value="KAH7960291.1"/>
    <property type="molecule type" value="Genomic_DNA"/>
</dbReference>
<reference evidence="1" key="1">
    <citation type="submission" date="2020-05" db="EMBL/GenBank/DDBJ databases">
        <title>Large-scale comparative analyses of tick genomes elucidate their genetic diversity and vector capacities.</title>
        <authorList>
            <person name="Jia N."/>
            <person name="Wang J."/>
            <person name="Shi W."/>
            <person name="Du L."/>
            <person name="Sun Y."/>
            <person name="Zhan W."/>
            <person name="Jiang J."/>
            <person name="Wang Q."/>
            <person name="Zhang B."/>
            <person name="Ji P."/>
            <person name="Sakyi L.B."/>
            <person name="Cui X."/>
            <person name="Yuan T."/>
            <person name="Jiang B."/>
            <person name="Yang W."/>
            <person name="Lam T.T.-Y."/>
            <person name="Chang Q."/>
            <person name="Ding S."/>
            <person name="Wang X."/>
            <person name="Zhu J."/>
            <person name="Ruan X."/>
            <person name="Zhao L."/>
            <person name="Wei J."/>
            <person name="Que T."/>
            <person name="Du C."/>
            <person name="Cheng J."/>
            <person name="Dai P."/>
            <person name="Han X."/>
            <person name="Huang E."/>
            <person name="Gao Y."/>
            <person name="Liu J."/>
            <person name="Shao H."/>
            <person name="Ye R."/>
            <person name="Li L."/>
            <person name="Wei W."/>
            <person name="Wang X."/>
            <person name="Wang C."/>
            <person name="Yang T."/>
            <person name="Huo Q."/>
            <person name="Li W."/>
            <person name="Guo W."/>
            <person name="Chen H."/>
            <person name="Zhou L."/>
            <person name="Ni X."/>
            <person name="Tian J."/>
            <person name="Zhou Y."/>
            <person name="Sheng Y."/>
            <person name="Liu T."/>
            <person name="Pan Y."/>
            <person name="Xia L."/>
            <person name="Li J."/>
            <person name="Zhao F."/>
            <person name="Cao W."/>
        </authorList>
    </citation>
    <scope>NUCLEOTIDE SEQUENCE</scope>
    <source>
        <strain evidence="1">Dsil-2018</strain>
    </source>
</reference>
<name>A0ACB8D7E9_DERSI</name>
<gene>
    <name evidence="1" type="ORF">HPB49_018525</name>
</gene>
<comment type="caution">
    <text evidence="1">The sequence shown here is derived from an EMBL/GenBank/DDBJ whole genome shotgun (WGS) entry which is preliminary data.</text>
</comment>
<proteinExistence type="predicted"/>
<sequence length="255" mass="28406">MKYGRGSWKEISDDGLFDGRRTIDLHDKYRNLEKYGHLPNVKRRVKDMLSAGVNPLKKLRALCKQQQAASLTHGEGNSVSQPKETQRALPSLRGPERASAAPSSDNASLEPFQNRTQAQNATSLLDTARSSSDGPSASQAHPVALAGWSSDTESNVSQESVPTKFKEKRRRVPFTPLEEEALVAGVLKFGKGNWVRILTEGGFLGRTGTQLSDKYRNLKLYRQLEAVEKAVKTRRARGEDPLEELRKLSAAHWKR</sequence>
<organism evidence="1 2">
    <name type="scientific">Dermacentor silvarum</name>
    <name type="common">Tick</name>
    <dbReference type="NCBI Taxonomy" id="543639"/>
    <lineage>
        <taxon>Eukaryota</taxon>
        <taxon>Metazoa</taxon>
        <taxon>Ecdysozoa</taxon>
        <taxon>Arthropoda</taxon>
        <taxon>Chelicerata</taxon>
        <taxon>Arachnida</taxon>
        <taxon>Acari</taxon>
        <taxon>Parasitiformes</taxon>
        <taxon>Ixodida</taxon>
        <taxon>Ixodoidea</taxon>
        <taxon>Ixodidae</taxon>
        <taxon>Rhipicephalinae</taxon>
        <taxon>Dermacentor</taxon>
    </lineage>
</organism>
<evidence type="ECO:0000313" key="2">
    <source>
        <dbReference type="Proteomes" id="UP000821865"/>
    </source>
</evidence>
<protein>
    <submittedName>
        <fullName evidence="1">Uncharacterized protein</fullName>
    </submittedName>
</protein>
<evidence type="ECO:0000313" key="1">
    <source>
        <dbReference type="EMBL" id="KAH7960291.1"/>
    </source>
</evidence>